<comment type="caution">
    <text evidence="9">The sequence shown here is derived from an EMBL/GenBank/DDBJ whole genome shotgun (WGS) entry which is preliminary data.</text>
</comment>
<evidence type="ECO:0000259" key="8">
    <source>
        <dbReference type="Pfam" id="PF06738"/>
    </source>
</evidence>
<feature type="transmembrane region" description="Helical" evidence="7">
    <location>
        <begin position="199"/>
        <end position="216"/>
    </location>
</feature>
<feature type="transmembrane region" description="Helical" evidence="7">
    <location>
        <begin position="122"/>
        <end position="142"/>
    </location>
</feature>
<evidence type="ECO:0000313" key="9">
    <source>
        <dbReference type="EMBL" id="MDX8336009.1"/>
    </source>
</evidence>
<evidence type="ECO:0000256" key="3">
    <source>
        <dbReference type="ARBA" id="ARBA00022692"/>
    </source>
</evidence>
<evidence type="ECO:0000256" key="7">
    <source>
        <dbReference type="SAM" id="Phobius"/>
    </source>
</evidence>
<feature type="domain" description="Threonine/serine exporter-like N-terminal" evidence="8">
    <location>
        <begin position="20"/>
        <end position="254"/>
    </location>
</feature>
<dbReference type="PANTHER" id="PTHR34390">
    <property type="entry name" value="UPF0442 PROTEIN YJJB-RELATED"/>
    <property type="match status" value="1"/>
</dbReference>
<evidence type="ECO:0000256" key="2">
    <source>
        <dbReference type="ARBA" id="ARBA00022475"/>
    </source>
</evidence>
<name>A0ABU4WBF8_9FUSO</name>
<feature type="transmembrane region" description="Helical" evidence="7">
    <location>
        <begin position="148"/>
        <end position="165"/>
    </location>
</feature>
<accession>A0ABU4WBF8</accession>
<evidence type="ECO:0000256" key="1">
    <source>
        <dbReference type="ARBA" id="ARBA00004651"/>
    </source>
</evidence>
<feature type="transmembrane region" description="Helical" evidence="7">
    <location>
        <begin position="172"/>
        <end position="193"/>
    </location>
</feature>
<dbReference type="EMBL" id="JAVIKH010000006">
    <property type="protein sequence ID" value="MDX8336009.1"/>
    <property type="molecule type" value="Genomic_DNA"/>
</dbReference>
<keyword evidence="10" id="KW-1185">Reference proteome</keyword>
<evidence type="ECO:0000313" key="10">
    <source>
        <dbReference type="Proteomes" id="UP001279681"/>
    </source>
</evidence>
<dbReference type="PANTHER" id="PTHR34390:SF2">
    <property type="entry name" value="SUCCINATE TRANSPORTER SUBUNIT YJJP-RELATED"/>
    <property type="match status" value="1"/>
</dbReference>
<organism evidence="9 10">
    <name type="scientific">Candidatus Cetobacterium colombiensis</name>
    <dbReference type="NCBI Taxonomy" id="3073100"/>
    <lineage>
        <taxon>Bacteria</taxon>
        <taxon>Fusobacteriati</taxon>
        <taxon>Fusobacteriota</taxon>
        <taxon>Fusobacteriia</taxon>
        <taxon>Fusobacteriales</taxon>
        <taxon>Fusobacteriaceae</taxon>
        <taxon>Cetobacterium</taxon>
    </lineage>
</organism>
<proteinExistence type="inferred from homology"/>
<dbReference type="InterPro" id="IPR050539">
    <property type="entry name" value="ThrE_Dicarb/AminoAcid_Exp"/>
</dbReference>
<feature type="transmembrane region" description="Helical" evidence="7">
    <location>
        <begin position="237"/>
        <end position="255"/>
    </location>
</feature>
<protein>
    <submittedName>
        <fullName evidence="9">Threonine/serine exporter family protein</fullName>
    </submittedName>
</protein>
<keyword evidence="4 7" id="KW-1133">Transmembrane helix</keyword>
<evidence type="ECO:0000256" key="4">
    <source>
        <dbReference type="ARBA" id="ARBA00022989"/>
    </source>
</evidence>
<comment type="subcellular location">
    <subcellularLocation>
        <location evidence="1">Cell membrane</location>
        <topology evidence="1">Multi-pass membrane protein</topology>
    </subcellularLocation>
</comment>
<dbReference type="InterPro" id="IPR010619">
    <property type="entry name" value="ThrE-like_N"/>
</dbReference>
<keyword evidence="2" id="KW-1003">Cell membrane</keyword>
<sequence>MDNLNEDLTLVNENDILYLASYVGKLILESGGETYRAEDMVDKICSHYGLQSNSFAVLSSILTTIRGRERRFFTNIEKIRMRSINVEKISKLSSLVRDIEYYKFKEFLDKVKEIDDEKPYSFIYVLLGNCIAAGAFAFYFGGDRGSCIASIIGAISISFLGYFSAKLMINNFFLNLVGGMVCSFSAYICYLVGVVPEISVTIISTLMLLVPGIAFTNSIRDLITGDLVSGIARGVEAFMIGTALAIGSGITLSIIKTLGGYL</sequence>
<dbReference type="Pfam" id="PF06738">
    <property type="entry name" value="ThrE"/>
    <property type="match status" value="1"/>
</dbReference>
<reference evidence="10" key="1">
    <citation type="submission" date="2023-07" db="EMBL/GenBank/DDBJ databases">
        <authorList>
            <person name="Colorado M.A."/>
            <person name="Villamil L.M."/>
            <person name="Melo J.F."/>
            <person name="Rodriguez J.A."/>
            <person name="Ruiz R.Y."/>
        </authorList>
    </citation>
    <scope>NUCLEOTIDE SEQUENCE [LARGE SCALE GENOMIC DNA]</scope>
    <source>
        <strain evidence="10">C33</strain>
    </source>
</reference>
<keyword evidence="5 7" id="KW-0472">Membrane</keyword>
<evidence type="ECO:0000256" key="6">
    <source>
        <dbReference type="ARBA" id="ARBA00034125"/>
    </source>
</evidence>
<keyword evidence="3 7" id="KW-0812">Transmembrane</keyword>
<comment type="similarity">
    <text evidence="6">Belongs to the ThrE exporter (TC 2.A.79) family.</text>
</comment>
<gene>
    <name evidence="9" type="ORF">RFV38_05785</name>
</gene>
<evidence type="ECO:0000256" key="5">
    <source>
        <dbReference type="ARBA" id="ARBA00023136"/>
    </source>
</evidence>
<dbReference type="Proteomes" id="UP001279681">
    <property type="component" value="Unassembled WGS sequence"/>
</dbReference>
<dbReference type="RefSeq" id="WP_320313414.1">
    <property type="nucleotide sequence ID" value="NZ_JAVIKH010000006.1"/>
</dbReference>